<dbReference type="AlphaFoldDB" id="A0A388LN46"/>
<sequence length="282" mass="31583">MVPSGLRRLGSCAAAYRGTRVCQRYTGGSGLFSPIPIEVPHNRGLLAGSRSGPRLQSFLHSTGCPSESSSADQRERLLAACVLERLPVVLPELPIWESDFQTFCFERQQQERKEPPDEFLDAASSLGREDDDLEFEPAPCITEADRKNDRRSLNRALAQRLYLIVYGKSALQPDSKQPVWHFPLVEHSAGETIRQAAERALVQRLGSGMDVYFVGNAPCGHLERSEPISKVFFFRSQILKGSIELQGGIKDYAWVTKAELADYFDHTQSEDHKLLMQKMLSS</sequence>
<dbReference type="GO" id="GO:0003735">
    <property type="term" value="F:structural constituent of ribosome"/>
    <property type="evidence" value="ECO:0007669"/>
    <property type="project" value="InterPro"/>
</dbReference>
<reference evidence="1 2" key="1">
    <citation type="journal article" date="2018" name="Cell">
        <title>The Chara Genome: Secondary Complexity and Implications for Plant Terrestrialization.</title>
        <authorList>
            <person name="Nishiyama T."/>
            <person name="Sakayama H."/>
            <person name="Vries J.D."/>
            <person name="Buschmann H."/>
            <person name="Saint-Marcoux D."/>
            <person name="Ullrich K.K."/>
            <person name="Haas F.B."/>
            <person name="Vanderstraeten L."/>
            <person name="Becker D."/>
            <person name="Lang D."/>
            <person name="Vosolsobe S."/>
            <person name="Rombauts S."/>
            <person name="Wilhelmsson P.K.I."/>
            <person name="Janitza P."/>
            <person name="Kern R."/>
            <person name="Heyl A."/>
            <person name="Rumpler F."/>
            <person name="Villalobos L.I.A.C."/>
            <person name="Clay J.M."/>
            <person name="Skokan R."/>
            <person name="Toyoda A."/>
            <person name="Suzuki Y."/>
            <person name="Kagoshima H."/>
            <person name="Schijlen E."/>
            <person name="Tajeshwar N."/>
            <person name="Catarino B."/>
            <person name="Hetherington A.J."/>
            <person name="Saltykova A."/>
            <person name="Bonnot C."/>
            <person name="Breuninger H."/>
            <person name="Symeonidi A."/>
            <person name="Radhakrishnan G.V."/>
            <person name="Van Nieuwerburgh F."/>
            <person name="Deforce D."/>
            <person name="Chang C."/>
            <person name="Karol K.G."/>
            <person name="Hedrich R."/>
            <person name="Ulvskov P."/>
            <person name="Glockner G."/>
            <person name="Delwiche C.F."/>
            <person name="Petrasek J."/>
            <person name="Van de Peer Y."/>
            <person name="Friml J."/>
            <person name="Beilby M."/>
            <person name="Dolan L."/>
            <person name="Kohara Y."/>
            <person name="Sugano S."/>
            <person name="Fujiyama A."/>
            <person name="Delaux P.-M."/>
            <person name="Quint M."/>
            <person name="TheiBen G."/>
            <person name="Hagemann M."/>
            <person name="Harholt J."/>
            <person name="Dunand C."/>
            <person name="Zachgo S."/>
            <person name="Langdale J."/>
            <person name="Maumus F."/>
            <person name="Straeten D.V.D."/>
            <person name="Gould S.B."/>
            <person name="Rensing S.A."/>
        </authorList>
    </citation>
    <scope>NUCLEOTIDE SEQUENCE [LARGE SCALE GENOMIC DNA]</scope>
    <source>
        <strain evidence="1 2">S276</strain>
    </source>
</reference>
<protein>
    <recommendedName>
        <fullName evidence="3">Ribosomal protein L46 N-terminal domain-containing protein</fullName>
    </recommendedName>
</protein>
<evidence type="ECO:0000313" key="1">
    <source>
        <dbReference type="EMBL" id="GBG83738.1"/>
    </source>
</evidence>
<dbReference type="CDD" id="cd04661">
    <property type="entry name" value="NUDIX_MRP_L46"/>
    <property type="match status" value="1"/>
</dbReference>
<keyword evidence="2" id="KW-1185">Reference proteome</keyword>
<dbReference type="STRING" id="69332.A0A388LN46"/>
<dbReference type="SUPFAM" id="SSF55811">
    <property type="entry name" value="Nudix"/>
    <property type="match status" value="1"/>
</dbReference>
<dbReference type="PANTHER" id="PTHR13124">
    <property type="entry name" value="39S RIBOSOMAL PROTEIN L46, MITOCHONDRIAL PRECURSOR-RELATED"/>
    <property type="match status" value="1"/>
</dbReference>
<evidence type="ECO:0008006" key="3">
    <source>
        <dbReference type="Google" id="ProtNLM"/>
    </source>
</evidence>
<evidence type="ECO:0000313" key="2">
    <source>
        <dbReference type="Proteomes" id="UP000265515"/>
    </source>
</evidence>
<dbReference type="InterPro" id="IPR033650">
    <property type="entry name" value="Ribosomal_mL46_NUDIX"/>
</dbReference>
<dbReference type="OMA" id="TDSYMEK"/>
<dbReference type="InterPro" id="IPR015797">
    <property type="entry name" value="NUDIX_hydrolase-like_dom_sf"/>
</dbReference>
<dbReference type="Gene3D" id="3.90.79.10">
    <property type="entry name" value="Nucleoside Triphosphate Pyrophosphohydrolase"/>
    <property type="match status" value="1"/>
</dbReference>
<proteinExistence type="predicted"/>
<comment type="caution">
    <text evidence="1">The sequence shown here is derived from an EMBL/GenBank/DDBJ whole genome shotgun (WGS) entry which is preliminary data.</text>
</comment>
<organism evidence="1 2">
    <name type="scientific">Chara braunii</name>
    <name type="common">Braun's stonewort</name>
    <dbReference type="NCBI Taxonomy" id="69332"/>
    <lineage>
        <taxon>Eukaryota</taxon>
        <taxon>Viridiplantae</taxon>
        <taxon>Streptophyta</taxon>
        <taxon>Charophyceae</taxon>
        <taxon>Charales</taxon>
        <taxon>Characeae</taxon>
        <taxon>Chara</taxon>
    </lineage>
</organism>
<accession>A0A388LN46</accession>
<dbReference type="PANTHER" id="PTHR13124:SF12">
    <property type="entry name" value="LARGE RIBOSOMAL SUBUNIT PROTEIN ML46"/>
    <property type="match status" value="1"/>
</dbReference>
<dbReference type="Gramene" id="GBG83738">
    <property type="protein sequence ID" value="GBG83738"/>
    <property type="gene ID" value="CBR_g37539"/>
</dbReference>
<name>A0A388LN46_CHABU</name>
<dbReference type="OrthoDB" id="414075at2759"/>
<gene>
    <name evidence="1" type="ORF">CBR_g37539</name>
</gene>
<dbReference type="EMBL" id="BFEA01000449">
    <property type="protein sequence ID" value="GBG83738.1"/>
    <property type="molecule type" value="Genomic_DNA"/>
</dbReference>
<dbReference type="InterPro" id="IPR040008">
    <property type="entry name" value="Ribosomal_mL46"/>
</dbReference>
<dbReference type="GO" id="GO:0005762">
    <property type="term" value="C:mitochondrial large ribosomal subunit"/>
    <property type="evidence" value="ECO:0007669"/>
    <property type="project" value="TreeGrafter"/>
</dbReference>
<dbReference type="Proteomes" id="UP000265515">
    <property type="component" value="Unassembled WGS sequence"/>
</dbReference>